<organism evidence="2 3">
    <name type="scientific">Nocardioides guangzhouensis</name>
    <dbReference type="NCBI Taxonomy" id="2497878"/>
    <lineage>
        <taxon>Bacteria</taxon>
        <taxon>Bacillati</taxon>
        <taxon>Actinomycetota</taxon>
        <taxon>Actinomycetes</taxon>
        <taxon>Propionibacteriales</taxon>
        <taxon>Nocardioidaceae</taxon>
        <taxon>Nocardioides</taxon>
    </lineage>
</organism>
<dbReference type="EMBL" id="SDKM01000002">
    <property type="protein sequence ID" value="RYP88780.1"/>
    <property type="molecule type" value="Genomic_DNA"/>
</dbReference>
<dbReference type="InterPro" id="IPR036249">
    <property type="entry name" value="Thioredoxin-like_sf"/>
</dbReference>
<evidence type="ECO:0000313" key="2">
    <source>
        <dbReference type="EMBL" id="RYP88780.1"/>
    </source>
</evidence>
<dbReference type="OrthoDB" id="9812811at2"/>
<gene>
    <name evidence="2" type="ORF">EKO23_02295</name>
</gene>
<dbReference type="Pfam" id="PF00578">
    <property type="entry name" value="AhpC-TSA"/>
    <property type="match status" value="1"/>
</dbReference>
<accession>A0A4Q4ZKB0</accession>
<sequence>MSSVWDGRRLLVHDPEEYRPWILYEAPEEHPDALDQVTGWRVDPTSATFESTCPSAAPIGHRTILGRTAVGYRCGPIHTPQYDREARSIWLDEKAGLLLVDPPISATAIEEHPVITRSTFSTRPPAGSEVTVYGAKEGEGQPGRAPGFRLERLDGGTARLADYAGRPVVLAFFASDIVFDPAGEECRRCIPSLLDLQRETSGGAHPAVLAVQGGDRGKPGHLMVPRGLRLPVANDPGYDVQHSYGLEQRVGFAFIAADGTLRQVIDGPATAPQLRAALDRLH</sequence>
<dbReference type="GO" id="GO:0016491">
    <property type="term" value="F:oxidoreductase activity"/>
    <property type="evidence" value="ECO:0007669"/>
    <property type="project" value="InterPro"/>
</dbReference>
<dbReference type="Proteomes" id="UP000295198">
    <property type="component" value="Unassembled WGS sequence"/>
</dbReference>
<dbReference type="InterPro" id="IPR000866">
    <property type="entry name" value="AhpC/TSA"/>
</dbReference>
<feature type="domain" description="Thioredoxin" evidence="1">
    <location>
        <begin position="139"/>
        <end position="282"/>
    </location>
</feature>
<proteinExistence type="predicted"/>
<reference evidence="2 3" key="1">
    <citation type="submission" date="2019-01" db="EMBL/GenBank/DDBJ databases">
        <title>Nocardioides guangzhouensis sp. nov., an actinobacterium isolated from soil.</title>
        <authorList>
            <person name="Fu Y."/>
            <person name="Cai Y."/>
            <person name="Lin Z."/>
            <person name="Chen P."/>
        </authorList>
    </citation>
    <scope>NUCLEOTIDE SEQUENCE [LARGE SCALE GENOMIC DNA]</scope>
    <source>
        <strain evidence="2 3">130</strain>
    </source>
</reference>
<dbReference type="PROSITE" id="PS51352">
    <property type="entry name" value="THIOREDOXIN_2"/>
    <property type="match status" value="1"/>
</dbReference>
<evidence type="ECO:0000313" key="3">
    <source>
        <dbReference type="Proteomes" id="UP000295198"/>
    </source>
</evidence>
<comment type="caution">
    <text evidence="2">The sequence shown here is derived from an EMBL/GenBank/DDBJ whole genome shotgun (WGS) entry which is preliminary data.</text>
</comment>
<keyword evidence="3" id="KW-1185">Reference proteome</keyword>
<name>A0A4Q4ZKB0_9ACTN</name>
<dbReference type="AlphaFoldDB" id="A0A4Q4ZKB0"/>
<dbReference type="Gene3D" id="3.40.30.10">
    <property type="entry name" value="Glutaredoxin"/>
    <property type="match status" value="1"/>
</dbReference>
<dbReference type="SUPFAM" id="SSF52833">
    <property type="entry name" value="Thioredoxin-like"/>
    <property type="match status" value="1"/>
</dbReference>
<evidence type="ECO:0000259" key="1">
    <source>
        <dbReference type="PROSITE" id="PS51352"/>
    </source>
</evidence>
<dbReference type="InterPro" id="IPR013766">
    <property type="entry name" value="Thioredoxin_domain"/>
</dbReference>
<protein>
    <submittedName>
        <fullName evidence="2">Redoxin domain-containing protein</fullName>
    </submittedName>
</protein>
<dbReference type="GO" id="GO:0016209">
    <property type="term" value="F:antioxidant activity"/>
    <property type="evidence" value="ECO:0007669"/>
    <property type="project" value="InterPro"/>
</dbReference>